<dbReference type="OrthoDB" id="2580011at2759"/>
<dbReference type="OMA" id="NWWTRRS"/>
<feature type="domain" description="DUF2231" evidence="2">
    <location>
        <begin position="33"/>
        <end position="201"/>
    </location>
</feature>
<keyword evidence="1" id="KW-1133">Transmembrane helix</keyword>
<sequence>MSSSSRDLAHQADKVARPVAEVGMGQRPWLLSHPIHPATVHYPIGLLSISFALDALQVAPAFTSGLNYLKVLPPAAAINVLSHYTGAAGLLAAIPTIASGLAELYAMWTGQAKAKGGEKSLKDAINKKDVSGEKLKVTLLHATLNDIVLGIAAYNWWVRRQDKDLLLPYTNALLSAAALPLFLYSAYLGGSLVYKYGVGVQRQGAAADVKERQEKEQ</sequence>
<dbReference type="Proteomes" id="UP000053890">
    <property type="component" value="Unassembled WGS sequence"/>
</dbReference>
<dbReference type="Pfam" id="PF09990">
    <property type="entry name" value="DUF2231"/>
    <property type="match status" value="1"/>
</dbReference>
<organism evidence="3 4">
    <name type="scientific">Rhodotorula graminis (strain WP1)</name>
    <dbReference type="NCBI Taxonomy" id="578459"/>
    <lineage>
        <taxon>Eukaryota</taxon>
        <taxon>Fungi</taxon>
        <taxon>Dikarya</taxon>
        <taxon>Basidiomycota</taxon>
        <taxon>Pucciniomycotina</taxon>
        <taxon>Microbotryomycetes</taxon>
        <taxon>Sporidiobolales</taxon>
        <taxon>Sporidiobolaceae</taxon>
        <taxon>Rhodotorula</taxon>
    </lineage>
</organism>
<keyword evidence="1" id="KW-0472">Membrane</keyword>
<dbReference type="InterPro" id="IPR019251">
    <property type="entry name" value="DUF2231_TM"/>
</dbReference>
<evidence type="ECO:0000313" key="4">
    <source>
        <dbReference type="Proteomes" id="UP000053890"/>
    </source>
</evidence>
<proteinExistence type="predicted"/>
<feature type="transmembrane region" description="Helical" evidence="1">
    <location>
        <begin position="169"/>
        <end position="194"/>
    </location>
</feature>
<name>A0A0P9EY91_RHOGW</name>
<keyword evidence="4" id="KW-1185">Reference proteome</keyword>
<protein>
    <recommendedName>
        <fullName evidence="2">DUF2231 domain-containing protein</fullName>
    </recommendedName>
</protein>
<keyword evidence="1" id="KW-0812">Transmembrane</keyword>
<dbReference type="EMBL" id="KQ474088">
    <property type="protein sequence ID" value="KPV72170.1"/>
    <property type="molecule type" value="Genomic_DNA"/>
</dbReference>
<reference evidence="3 4" key="1">
    <citation type="journal article" date="2015" name="Front. Microbiol.">
        <title>Genome sequence of the plant growth promoting endophytic yeast Rhodotorula graminis WP1.</title>
        <authorList>
            <person name="Firrincieli A."/>
            <person name="Otillar R."/>
            <person name="Salamov A."/>
            <person name="Schmutz J."/>
            <person name="Khan Z."/>
            <person name="Redman R.S."/>
            <person name="Fleck N.D."/>
            <person name="Lindquist E."/>
            <person name="Grigoriev I.V."/>
            <person name="Doty S.L."/>
        </authorList>
    </citation>
    <scope>NUCLEOTIDE SEQUENCE [LARGE SCALE GENOMIC DNA]</scope>
    <source>
        <strain evidence="3 4">WP1</strain>
    </source>
</reference>
<dbReference type="AlphaFoldDB" id="A0A0P9EY91"/>
<evidence type="ECO:0000256" key="1">
    <source>
        <dbReference type="SAM" id="Phobius"/>
    </source>
</evidence>
<dbReference type="GeneID" id="28978574"/>
<feature type="transmembrane region" description="Helical" evidence="1">
    <location>
        <begin position="137"/>
        <end position="157"/>
    </location>
</feature>
<accession>A0A0P9EY91</accession>
<gene>
    <name evidence="3" type="ORF">RHOBADRAFT_56001</name>
</gene>
<evidence type="ECO:0000259" key="2">
    <source>
        <dbReference type="Pfam" id="PF09990"/>
    </source>
</evidence>
<dbReference type="RefSeq" id="XP_018268219.1">
    <property type="nucleotide sequence ID" value="XM_018418126.1"/>
</dbReference>
<evidence type="ECO:0000313" key="3">
    <source>
        <dbReference type="EMBL" id="KPV72170.1"/>
    </source>
</evidence>